<evidence type="ECO:0000313" key="2">
    <source>
        <dbReference type="Proteomes" id="UP000271098"/>
    </source>
</evidence>
<gene>
    <name evidence="1" type="ORF">GPUH_LOCUS26270</name>
</gene>
<dbReference type="AlphaFoldDB" id="A0A183EZ79"/>
<reference evidence="1 2" key="2">
    <citation type="submission" date="2018-11" db="EMBL/GenBank/DDBJ databases">
        <authorList>
            <consortium name="Pathogen Informatics"/>
        </authorList>
    </citation>
    <scope>NUCLEOTIDE SEQUENCE [LARGE SCALE GENOMIC DNA]</scope>
</reference>
<evidence type="ECO:0000313" key="1">
    <source>
        <dbReference type="EMBL" id="VDN45325.1"/>
    </source>
</evidence>
<organism evidence="3">
    <name type="scientific">Gongylonema pulchrum</name>
    <dbReference type="NCBI Taxonomy" id="637853"/>
    <lineage>
        <taxon>Eukaryota</taxon>
        <taxon>Metazoa</taxon>
        <taxon>Ecdysozoa</taxon>
        <taxon>Nematoda</taxon>
        <taxon>Chromadorea</taxon>
        <taxon>Rhabditida</taxon>
        <taxon>Spirurina</taxon>
        <taxon>Spiruromorpha</taxon>
        <taxon>Spiruroidea</taxon>
        <taxon>Gongylonematidae</taxon>
        <taxon>Gongylonema</taxon>
    </lineage>
</organism>
<evidence type="ECO:0000313" key="3">
    <source>
        <dbReference type="WBParaSite" id="GPUH_0002630001-mRNA-1"/>
    </source>
</evidence>
<keyword evidence="2" id="KW-1185">Reference proteome</keyword>
<dbReference type="Proteomes" id="UP000271098">
    <property type="component" value="Unassembled WGS sequence"/>
</dbReference>
<dbReference type="WBParaSite" id="GPUH_0002630001-mRNA-1">
    <property type="protein sequence ID" value="GPUH_0002630001-mRNA-1"/>
    <property type="gene ID" value="GPUH_0002630001"/>
</dbReference>
<protein>
    <submittedName>
        <fullName evidence="3">NR LBD domain-containing protein</fullName>
    </submittedName>
</protein>
<name>A0A183EZ79_9BILA</name>
<proteinExistence type="predicted"/>
<sequence length="83" mass="9800">MFNKMELRQEEKIVDVYRENSRAELTRCITAVNRLLERVCLLKELWPEVTVLENIIQQSQKLFSFSVSVPQMQLSAFLERLLG</sequence>
<dbReference type="EMBL" id="UYRT01109690">
    <property type="protein sequence ID" value="VDN45325.1"/>
    <property type="molecule type" value="Genomic_DNA"/>
</dbReference>
<accession>A0A183EZ79</accession>
<reference evidence="3" key="1">
    <citation type="submission" date="2016-06" db="UniProtKB">
        <authorList>
            <consortium name="WormBaseParasite"/>
        </authorList>
    </citation>
    <scope>IDENTIFICATION</scope>
</reference>